<gene>
    <name evidence="1" type="ORF">RAMLITH_19680</name>
</gene>
<comment type="caution">
    <text evidence="1">The sequence shown here is derived from an EMBL/GenBank/DDBJ whole genome shotgun (WGS) entry which is preliminary data.</text>
</comment>
<sequence length="78" mass="8390">MAKKFPVNPAHPERNCWGCDKYCPADDMQCGNGSDRTQHPVEIFGEGWDTWGLDPVAPQGAAADAGPRPVIRIALAKG</sequence>
<proteinExistence type="predicted"/>
<evidence type="ECO:0000313" key="2">
    <source>
        <dbReference type="Proteomes" id="UP000521868"/>
    </source>
</evidence>
<organism evidence="1 2">
    <name type="scientific">Ramlibacter lithotrophicus</name>
    <dbReference type="NCBI Taxonomy" id="2606681"/>
    <lineage>
        <taxon>Bacteria</taxon>
        <taxon>Pseudomonadati</taxon>
        <taxon>Pseudomonadota</taxon>
        <taxon>Betaproteobacteria</taxon>
        <taxon>Burkholderiales</taxon>
        <taxon>Comamonadaceae</taxon>
        <taxon>Ramlibacter</taxon>
    </lineage>
</organism>
<keyword evidence="2" id="KW-1185">Reference proteome</keyword>
<reference evidence="1 2" key="1">
    <citation type="journal article" date="2020" name="Nature">
        <title>Bacterial chemolithoautotrophy via manganese oxidation.</title>
        <authorList>
            <person name="Yu H."/>
            <person name="Leadbetter J.R."/>
        </authorList>
    </citation>
    <scope>NUCLEOTIDE SEQUENCE [LARGE SCALE GENOMIC DNA]</scope>
    <source>
        <strain evidence="1 2">RBP-1</strain>
    </source>
</reference>
<dbReference type="Proteomes" id="UP000521868">
    <property type="component" value="Unassembled WGS sequence"/>
</dbReference>
<protein>
    <submittedName>
        <fullName evidence="1">DUF3079 domain-containing protein</fullName>
    </submittedName>
</protein>
<dbReference type="AlphaFoldDB" id="A0A7X6I841"/>
<evidence type="ECO:0000313" key="1">
    <source>
        <dbReference type="EMBL" id="NKE68048.1"/>
    </source>
</evidence>
<dbReference type="EMBL" id="VTOX01000008">
    <property type="protein sequence ID" value="NKE68048.1"/>
    <property type="molecule type" value="Genomic_DNA"/>
</dbReference>
<name>A0A7X6I841_9BURK</name>
<dbReference type="RefSeq" id="WP_168109173.1">
    <property type="nucleotide sequence ID" value="NZ_VTOX01000008.1"/>
</dbReference>
<dbReference type="Pfam" id="PF11278">
    <property type="entry name" value="DUF3079"/>
    <property type="match status" value="1"/>
</dbReference>
<dbReference type="InterPro" id="IPR021430">
    <property type="entry name" value="DUF3079"/>
</dbReference>
<accession>A0A7X6I841</accession>